<dbReference type="PROSITE" id="PS51257">
    <property type="entry name" value="PROKAR_LIPOPROTEIN"/>
    <property type="match status" value="1"/>
</dbReference>
<keyword evidence="1" id="KW-0732">Signal</keyword>
<feature type="binding site" evidence="3">
    <location>
        <position position="221"/>
    </location>
    <ligand>
        <name>Na(+)</name>
        <dbReference type="ChEBI" id="CHEBI:29101"/>
    </ligand>
</feature>
<evidence type="ECO:0000256" key="1">
    <source>
        <dbReference type="ARBA" id="ARBA00022729"/>
    </source>
</evidence>
<evidence type="ECO:0000313" key="4">
    <source>
        <dbReference type="EMBL" id="KAB2929103.1"/>
    </source>
</evidence>
<evidence type="ECO:0000313" key="5">
    <source>
        <dbReference type="Proteomes" id="UP000460298"/>
    </source>
</evidence>
<comment type="caution">
    <text evidence="4">The sequence shown here is derived from an EMBL/GenBank/DDBJ whole genome shotgun (WGS) entry which is preliminary data.</text>
</comment>
<dbReference type="InterPro" id="IPR038404">
    <property type="entry name" value="TRAP_DctP_sf"/>
</dbReference>
<dbReference type="InterPro" id="IPR026289">
    <property type="entry name" value="SBP_TakP-like"/>
</dbReference>
<name>A0A833GXD2_9LEPT</name>
<proteinExistence type="predicted"/>
<dbReference type="Gene3D" id="3.40.190.170">
    <property type="entry name" value="Bacterial extracellular solute-binding protein, family 7"/>
    <property type="match status" value="1"/>
</dbReference>
<dbReference type="Pfam" id="PF03480">
    <property type="entry name" value="DctP"/>
    <property type="match status" value="1"/>
</dbReference>
<dbReference type="Gene3D" id="3.40.190.10">
    <property type="entry name" value="Periplasmic binding protein-like II"/>
    <property type="match status" value="1"/>
</dbReference>
<dbReference type="RefSeq" id="WP_002768752.1">
    <property type="nucleotide sequence ID" value="NZ_JQDG01000048.1"/>
</dbReference>
<organism evidence="4 5">
    <name type="scientific">Leptonema illini</name>
    <dbReference type="NCBI Taxonomy" id="183"/>
    <lineage>
        <taxon>Bacteria</taxon>
        <taxon>Pseudomonadati</taxon>
        <taxon>Spirochaetota</taxon>
        <taxon>Spirochaetia</taxon>
        <taxon>Leptospirales</taxon>
        <taxon>Leptospiraceae</taxon>
        <taxon>Leptonema</taxon>
    </lineage>
</organism>
<dbReference type="GO" id="GO:0015849">
    <property type="term" value="P:organic acid transport"/>
    <property type="evidence" value="ECO:0007669"/>
    <property type="project" value="InterPro"/>
</dbReference>
<reference evidence="4 5" key="1">
    <citation type="submission" date="2019-10" db="EMBL/GenBank/DDBJ databases">
        <title>Extracellular Electron Transfer in a Candidatus Methanoperedens spp. Enrichment Culture.</title>
        <authorList>
            <person name="Berger S."/>
            <person name="Rangel Shaw D."/>
            <person name="Berben T."/>
            <person name="In 'T Zandt M."/>
            <person name="Frank J."/>
            <person name="Reimann J."/>
            <person name="Jetten M.S.M."/>
            <person name="Welte C.U."/>
        </authorList>
    </citation>
    <scope>NUCLEOTIDE SEQUENCE [LARGE SCALE GENOMIC DNA]</scope>
    <source>
        <strain evidence="4">SB12</strain>
    </source>
</reference>
<dbReference type="CDD" id="cd13682">
    <property type="entry name" value="PBP2_TRAP_alpha-ketoacid"/>
    <property type="match status" value="1"/>
</dbReference>
<dbReference type="EMBL" id="WBUI01000037">
    <property type="protein sequence ID" value="KAB2929103.1"/>
    <property type="molecule type" value="Genomic_DNA"/>
</dbReference>
<dbReference type="PIRSF" id="PIRSF039026">
    <property type="entry name" value="SiaP"/>
    <property type="match status" value="1"/>
</dbReference>
<dbReference type="Proteomes" id="UP000460298">
    <property type="component" value="Unassembled WGS sequence"/>
</dbReference>
<accession>A0A833GXD2</accession>
<dbReference type="InterPro" id="IPR018389">
    <property type="entry name" value="DctP_fam"/>
</dbReference>
<keyword evidence="3" id="KW-0479">Metal-binding</keyword>
<dbReference type="OrthoDB" id="9780733at2"/>
<dbReference type="InterPro" id="IPR041722">
    <property type="entry name" value="TakP/all3028"/>
</dbReference>
<gene>
    <name evidence="4" type="ORF">F9K24_20950</name>
</gene>
<dbReference type="GO" id="GO:0046872">
    <property type="term" value="F:metal ion binding"/>
    <property type="evidence" value="ECO:0007669"/>
    <property type="project" value="UniProtKB-KW"/>
</dbReference>
<dbReference type="SUPFAM" id="SSF53850">
    <property type="entry name" value="Periplasmic binding protein-like II"/>
    <property type="match status" value="1"/>
</dbReference>
<feature type="binding site" evidence="3">
    <location>
        <position position="220"/>
    </location>
    <ligand>
        <name>substrate</name>
    </ligand>
</feature>
<evidence type="ECO:0000256" key="2">
    <source>
        <dbReference type="PIRSR" id="PIRSR039026-1"/>
    </source>
</evidence>
<feature type="binding site" evidence="2">
    <location>
        <position position="162"/>
    </location>
    <ligand>
        <name>substrate</name>
    </ligand>
</feature>
<dbReference type="AlphaFoldDB" id="A0A833GXD2"/>
<protein>
    <submittedName>
        <fullName evidence="4">TRAP transporter substrate-binding protein</fullName>
    </submittedName>
</protein>
<sequence length="366" mass="40438">MNRREFLTKVIPAAVIGSTVGCSNKESSPAANAEGPEIHWRLASSFPRSLDIIYGAAETMSKYVAAMTGNKFQIRVYPGGEIVPALQVLDAVQNGTVAMGHTASYYYTGKNSALAFDTSVPFGLTARQQNAWLSAGGGLELINEVLSDFNIRSFPGGNTGVQMGGWFRNEIKTVNDLKGLKMRIPGVGGQVMSRLGVSVQLLAGGDIYPALERGAIDATEWVGPYDDEKLGFFRVAKNYYYPGFWEPGSEMNFFVNKDEWAKLPANYQAILEAGMAAANLWMTTQFDAKNPPALKRMLDKGVKLRRFSDEILAAGRKATEEYMNEESAKNPAYKKVYESWKKFRDEQQKWFATSELAYLSFVSPQS</sequence>
<dbReference type="NCBIfam" id="NF037995">
    <property type="entry name" value="TRAP_S1"/>
    <property type="match status" value="1"/>
</dbReference>
<dbReference type="GO" id="GO:0043177">
    <property type="term" value="F:organic acid binding"/>
    <property type="evidence" value="ECO:0007669"/>
    <property type="project" value="InterPro"/>
</dbReference>
<evidence type="ECO:0000256" key="3">
    <source>
        <dbReference type="PIRSR" id="PIRSR039026-2"/>
    </source>
</evidence>
<feature type="binding site" evidence="2">
    <location>
        <position position="183"/>
    </location>
    <ligand>
        <name>substrate</name>
    </ligand>
</feature>
<dbReference type="PANTHER" id="PTHR33376:SF5">
    <property type="entry name" value="EXTRACYTOPLASMIC SOLUTE RECEPTOR PROTEIN"/>
    <property type="match status" value="1"/>
</dbReference>
<dbReference type="GO" id="GO:0031317">
    <property type="term" value="C:tripartite ATP-independent periplasmic transporter complex"/>
    <property type="evidence" value="ECO:0007669"/>
    <property type="project" value="InterPro"/>
</dbReference>
<dbReference type="PANTHER" id="PTHR33376">
    <property type="match status" value="1"/>
</dbReference>
<feature type="binding site" evidence="3">
    <location>
        <position position="246"/>
    </location>
    <ligand>
        <name>substrate</name>
    </ligand>
</feature>
<dbReference type="GO" id="GO:0055085">
    <property type="term" value="P:transmembrane transport"/>
    <property type="evidence" value="ECO:0007669"/>
    <property type="project" value="InterPro"/>
</dbReference>